<protein>
    <recommendedName>
        <fullName evidence="1">Rad50/SbcC-type AAA domain-containing protein</fullName>
    </recommendedName>
</protein>
<evidence type="ECO:0000259" key="1">
    <source>
        <dbReference type="Pfam" id="PF13476"/>
    </source>
</evidence>
<accession>X0Y4G2</accession>
<dbReference type="EMBL" id="BARS01057601">
    <property type="protein sequence ID" value="GAG42212.1"/>
    <property type="molecule type" value="Genomic_DNA"/>
</dbReference>
<dbReference type="SUPFAM" id="SSF52540">
    <property type="entry name" value="P-loop containing nucleoside triphosphate hydrolases"/>
    <property type="match status" value="1"/>
</dbReference>
<dbReference type="Gene3D" id="3.40.50.300">
    <property type="entry name" value="P-loop containing nucleotide triphosphate hydrolases"/>
    <property type="match status" value="1"/>
</dbReference>
<dbReference type="AlphaFoldDB" id="X0Y4G2"/>
<dbReference type="InterPro" id="IPR027417">
    <property type="entry name" value="P-loop_NTPase"/>
</dbReference>
<comment type="caution">
    <text evidence="2">The sequence shown here is derived from an EMBL/GenBank/DDBJ whole genome shotgun (WGS) entry which is preliminary data.</text>
</comment>
<feature type="non-terminal residue" evidence="2">
    <location>
        <position position="84"/>
    </location>
</feature>
<evidence type="ECO:0000313" key="2">
    <source>
        <dbReference type="EMBL" id="GAG42212.1"/>
    </source>
</evidence>
<reference evidence="2" key="1">
    <citation type="journal article" date="2014" name="Front. Microbiol.">
        <title>High frequency of phylogenetically diverse reductive dehalogenase-homologous genes in deep subseafloor sedimentary metagenomes.</title>
        <authorList>
            <person name="Kawai M."/>
            <person name="Futagami T."/>
            <person name="Toyoda A."/>
            <person name="Takaki Y."/>
            <person name="Nishi S."/>
            <person name="Hori S."/>
            <person name="Arai W."/>
            <person name="Tsubouchi T."/>
            <person name="Morono Y."/>
            <person name="Uchiyama I."/>
            <person name="Ito T."/>
            <person name="Fujiyama A."/>
            <person name="Inagaki F."/>
            <person name="Takami H."/>
        </authorList>
    </citation>
    <scope>NUCLEOTIDE SEQUENCE</scope>
    <source>
        <strain evidence="2">Expedition CK06-06</strain>
    </source>
</reference>
<proteinExistence type="predicted"/>
<dbReference type="Pfam" id="PF13476">
    <property type="entry name" value="AAA_23"/>
    <property type="match status" value="1"/>
</dbReference>
<dbReference type="GO" id="GO:0016887">
    <property type="term" value="F:ATP hydrolysis activity"/>
    <property type="evidence" value="ECO:0007669"/>
    <property type="project" value="InterPro"/>
</dbReference>
<organism evidence="2">
    <name type="scientific">marine sediment metagenome</name>
    <dbReference type="NCBI Taxonomy" id="412755"/>
    <lineage>
        <taxon>unclassified sequences</taxon>
        <taxon>metagenomes</taxon>
        <taxon>ecological metagenomes</taxon>
    </lineage>
</organism>
<dbReference type="GO" id="GO:0006302">
    <property type="term" value="P:double-strand break repair"/>
    <property type="evidence" value="ECO:0007669"/>
    <property type="project" value="InterPro"/>
</dbReference>
<dbReference type="InterPro" id="IPR038729">
    <property type="entry name" value="Rad50/SbcC_AAA"/>
</dbReference>
<feature type="domain" description="Rad50/SbcC-type AAA" evidence="1">
    <location>
        <begin position="12"/>
        <end position="78"/>
    </location>
</feature>
<sequence length="84" mass="8631">MSEDGLTILGLRAENVKRLKVVEIRPDADGGLVVIAGPNAAGKTSVLDSIAMALGGKRLIGPKPIRAGQKTASVKVDLGELIVT</sequence>
<gene>
    <name evidence="2" type="ORF">S01H1_84390</name>
</gene>
<name>X0Y4G2_9ZZZZ</name>